<feature type="region of interest" description="Disordered" evidence="1">
    <location>
        <begin position="1"/>
        <end position="33"/>
    </location>
</feature>
<dbReference type="EMBL" id="JAGIOO010000001">
    <property type="protein sequence ID" value="MBP2472048.1"/>
    <property type="molecule type" value="Genomic_DNA"/>
</dbReference>
<evidence type="ECO:0000313" key="2">
    <source>
        <dbReference type="EMBL" id="MBP2472048.1"/>
    </source>
</evidence>
<evidence type="ECO:0000256" key="1">
    <source>
        <dbReference type="SAM" id="MobiDB-lite"/>
    </source>
</evidence>
<sequence length="33" mass="3476">MDTSASELAPTCYGRGPLEDLAVEGDPRVAWAP</sequence>
<gene>
    <name evidence="2" type="ORF">JOF53_000920</name>
</gene>
<comment type="caution">
    <text evidence="2">The sequence shown here is derived from an EMBL/GenBank/DDBJ whole genome shotgun (WGS) entry which is preliminary data.</text>
</comment>
<accession>A0ABS5A614</accession>
<name>A0ABS5A614_9PSEU</name>
<evidence type="ECO:0000313" key="3">
    <source>
        <dbReference type="Proteomes" id="UP001519363"/>
    </source>
</evidence>
<keyword evidence="3" id="KW-1185">Reference proteome</keyword>
<dbReference type="Proteomes" id="UP001519363">
    <property type="component" value="Unassembled WGS sequence"/>
</dbReference>
<organism evidence="2 3">
    <name type="scientific">Crossiella equi</name>
    <dbReference type="NCBI Taxonomy" id="130796"/>
    <lineage>
        <taxon>Bacteria</taxon>
        <taxon>Bacillati</taxon>
        <taxon>Actinomycetota</taxon>
        <taxon>Actinomycetes</taxon>
        <taxon>Pseudonocardiales</taxon>
        <taxon>Pseudonocardiaceae</taxon>
        <taxon>Crossiella</taxon>
    </lineage>
</organism>
<protein>
    <submittedName>
        <fullName evidence="2">Uncharacterized protein</fullName>
    </submittedName>
</protein>
<proteinExistence type="predicted"/>
<reference evidence="2 3" key="1">
    <citation type="submission" date="2021-03" db="EMBL/GenBank/DDBJ databases">
        <title>Sequencing the genomes of 1000 actinobacteria strains.</title>
        <authorList>
            <person name="Klenk H.-P."/>
        </authorList>
    </citation>
    <scope>NUCLEOTIDE SEQUENCE [LARGE SCALE GENOMIC DNA]</scope>
    <source>
        <strain evidence="2 3">DSM 44580</strain>
    </source>
</reference>